<accession>A0A839S7A2</accession>
<evidence type="ECO:0000313" key="3">
    <source>
        <dbReference type="EMBL" id="MBB3053244.1"/>
    </source>
</evidence>
<dbReference type="InterPro" id="IPR012507">
    <property type="entry name" value="YibE_F"/>
</dbReference>
<feature type="transmembrane region" description="Helical" evidence="2">
    <location>
        <begin position="302"/>
        <end position="319"/>
    </location>
</feature>
<keyword evidence="2" id="KW-0812">Transmembrane</keyword>
<comment type="caution">
    <text evidence="3">The sequence shown here is derived from an EMBL/GenBank/DDBJ whole genome shotgun (WGS) entry which is preliminary data.</text>
</comment>
<dbReference type="PANTHER" id="PTHR41771:SF1">
    <property type="entry name" value="MEMBRANE PROTEIN"/>
    <property type="match status" value="1"/>
</dbReference>
<feature type="region of interest" description="Disordered" evidence="1">
    <location>
        <begin position="556"/>
        <end position="620"/>
    </location>
</feature>
<dbReference type="EMBL" id="JACHWU010000008">
    <property type="protein sequence ID" value="MBB3053244.1"/>
    <property type="molecule type" value="Genomic_DNA"/>
</dbReference>
<dbReference type="RefSeq" id="WP_343054149.1">
    <property type="nucleotide sequence ID" value="NZ_JACHWU010000008.1"/>
</dbReference>
<feature type="region of interest" description="Disordered" evidence="1">
    <location>
        <begin position="1"/>
        <end position="170"/>
    </location>
</feature>
<sequence>MPRDFSDDDTGPVLPEPIPPHEGPGADGPGPGPRVRRGAGPADERRRARRPGTDGSPPGRGTDDGRAPADRPVRGRRPGDPGSRPAPRREPRARPDVRDAADGRDPAHARSRREPGRETGPRRTGTARPADRPERSGGRTHSGEQTPSTGATAAAGHGHGHGHGHEPAAPASRRVRTLLISLLAPFALAALAGVVLLYPWGEPDVSGYAVGEPVHGDVISSELGPCLSPGQVQVGDPGQGGPCQQIEIRLTDGPADGRTITQSLPAGQGNPRFAAGDAVVLSYSGADAQAGSSYQVQDFQRSLPLALLAGLFALAVVVLGRWRGVAALGALAVTAVIIGLFVLPSILHGGDPLLVAIAGAGLIMFVALYTTHGFSARTSAAVLGTMVSLSLIGLIAAVFAGAARLTGLDESTSTLIGSLGHGIDARGLLLAGIVIGALGVLDDVTVTQASAVWELHRVNPRQSWRELYGAALRIGRAHVGSAVNTLVMAYAGAALPALLLASLSDVGLGSILTSQELASEIVRTLAGSIGIIAAVPVTTLLAAVIVVREENPVVPAADDRADSPAPCPADPADAGRADVGDESGDPPGDGATAADVAEGRGAPPRRITPATRRTDSPPPS</sequence>
<evidence type="ECO:0000256" key="1">
    <source>
        <dbReference type="SAM" id="MobiDB-lite"/>
    </source>
</evidence>
<feature type="compositionally biased region" description="Basic and acidic residues" evidence="1">
    <location>
        <begin position="87"/>
        <end position="121"/>
    </location>
</feature>
<feature type="compositionally biased region" description="Acidic residues" evidence="1">
    <location>
        <begin position="1"/>
        <end position="10"/>
    </location>
</feature>
<dbReference type="Pfam" id="PF07907">
    <property type="entry name" value="YibE_F"/>
    <property type="match status" value="1"/>
</dbReference>
<evidence type="ECO:0000313" key="4">
    <source>
        <dbReference type="Proteomes" id="UP000550714"/>
    </source>
</evidence>
<gene>
    <name evidence="3" type="ORF">FHS23_004288</name>
</gene>
<feature type="transmembrane region" description="Helical" evidence="2">
    <location>
        <begin position="326"/>
        <end position="347"/>
    </location>
</feature>
<keyword evidence="2" id="KW-0472">Membrane</keyword>
<feature type="compositionally biased region" description="Basic and acidic residues" evidence="1">
    <location>
        <begin position="61"/>
        <end position="79"/>
    </location>
</feature>
<dbReference type="Proteomes" id="UP000550714">
    <property type="component" value="Unassembled WGS sequence"/>
</dbReference>
<feature type="compositionally biased region" description="Low complexity" evidence="1">
    <location>
        <begin position="599"/>
        <end position="611"/>
    </location>
</feature>
<dbReference type="AlphaFoldDB" id="A0A839S7A2"/>
<feature type="transmembrane region" description="Helical" evidence="2">
    <location>
        <begin position="382"/>
        <end position="403"/>
    </location>
</feature>
<dbReference type="PANTHER" id="PTHR41771">
    <property type="entry name" value="MEMBRANE PROTEIN-RELATED"/>
    <property type="match status" value="1"/>
</dbReference>
<organism evidence="3 4">
    <name type="scientific">Prauserella isguenensis</name>
    <dbReference type="NCBI Taxonomy" id="1470180"/>
    <lineage>
        <taxon>Bacteria</taxon>
        <taxon>Bacillati</taxon>
        <taxon>Actinomycetota</taxon>
        <taxon>Actinomycetes</taxon>
        <taxon>Pseudonocardiales</taxon>
        <taxon>Pseudonocardiaceae</taxon>
        <taxon>Prauserella</taxon>
    </lineage>
</organism>
<reference evidence="3 4" key="1">
    <citation type="submission" date="2020-08" db="EMBL/GenBank/DDBJ databases">
        <title>Genomic Encyclopedia of Type Strains, Phase III (KMG-III): the genomes of soil and plant-associated and newly described type strains.</title>
        <authorList>
            <person name="Whitman W."/>
        </authorList>
    </citation>
    <scope>NUCLEOTIDE SEQUENCE [LARGE SCALE GENOMIC DNA]</scope>
    <source>
        <strain evidence="3 4">CECT 8577</strain>
    </source>
</reference>
<evidence type="ECO:0000256" key="2">
    <source>
        <dbReference type="SAM" id="Phobius"/>
    </source>
</evidence>
<name>A0A839S7A2_9PSEU</name>
<proteinExistence type="predicted"/>
<keyword evidence="4" id="KW-1185">Reference proteome</keyword>
<keyword evidence="2" id="KW-1133">Transmembrane helix</keyword>
<feature type="transmembrane region" description="Helical" evidence="2">
    <location>
        <begin position="423"/>
        <end position="441"/>
    </location>
</feature>
<feature type="transmembrane region" description="Helical" evidence="2">
    <location>
        <begin position="482"/>
        <end position="504"/>
    </location>
</feature>
<feature type="transmembrane region" description="Helical" evidence="2">
    <location>
        <begin position="353"/>
        <end position="370"/>
    </location>
</feature>
<feature type="transmembrane region" description="Helical" evidence="2">
    <location>
        <begin position="178"/>
        <end position="200"/>
    </location>
</feature>
<protein>
    <submittedName>
        <fullName evidence="3">Putative membrane protein</fullName>
    </submittedName>
</protein>
<feature type="transmembrane region" description="Helical" evidence="2">
    <location>
        <begin position="524"/>
        <end position="547"/>
    </location>
</feature>